<comment type="subcellular location">
    <subcellularLocation>
        <location evidence="1">Cell membrane</location>
        <topology evidence="1">Multi-pass membrane protein</topology>
    </subcellularLocation>
</comment>
<dbReference type="GO" id="GO:0005886">
    <property type="term" value="C:plasma membrane"/>
    <property type="evidence" value="ECO:0007669"/>
    <property type="project" value="UniProtKB-SubCell"/>
</dbReference>
<dbReference type="EMBL" id="NHRJ02000002">
    <property type="protein sequence ID" value="PZE22195.1"/>
    <property type="molecule type" value="Genomic_DNA"/>
</dbReference>
<protein>
    <submittedName>
        <fullName evidence="8">Pilus assembly protein TadB</fullName>
    </submittedName>
</protein>
<evidence type="ECO:0000256" key="6">
    <source>
        <dbReference type="SAM" id="Phobius"/>
    </source>
</evidence>
<evidence type="ECO:0000256" key="2">
    <source>
        <dbReference type="ARBA" id="ARBA00022475"/>
    </source>
</evidence>
<evidence type="ECO:0000313" key="9">
    <source>
        <dbReference type="Proteomes" id="UP000214746"/>
    </source>
</evidence>
<dbReference type="Pfam" id="PF00482">
    <property type="entry name" value="T2SSF"/>
    <property type="match status" value="1"/>
</dbReference>
<dbReference type="InterPro" id="IPR018076">
    <property type="entry name" value="T2SS_GspF_dom"/>
</dbReference>
<feature type="transmembrane region" description="Helical" evidence="6">
    <location>
        <begin position="49"/>
        <end position="69"/>
    </location>
</feature>
<keyword evidence="5 6" id="KW-0472">Membrane</keyword>
<sequence length="264" mass="29443">MLQRLTTSAGTRVHASPVLINYDEYVMSMTQIVTAAAVASGGLAIVGYIFYKHVFGALLMSLAGLYFPVMRRKELIRKRKNQLQLQFKQVLASLSSSLGAGRSVETAFSETLLDLRLLYPDPRALIVRELETINRRIENGETVEAALKDLCERAGLEDIQQFTDVFVVCKRTGGNLVHVMRRTAAIIQEKLDIQQDIQVLMAQKRFESRVLAFAPLVVIAILSFSSPDYMEPLYRGAGVLIMTVALLVLIGCFAITKMIMDIRV</sequence>
<keyword evidence="3 6" id="KW-0812">Transmembrane</keyword>
<dbReference type="PANTHER" id="PTHR35007:SF1">
    <property type="entry name" value="PILUS ASSEMBLY PROTEIN"/>
    <property type="match status" value="1"/>
</dbReference>
<dbReference type="AlphaFoldDB" id="A0A2W1NRN2"/>
<name>A0A2W1NRN2_PAEXE</name>
<feature type="transmembrane region" description="Helical" evidence="6">
    <location>
        <begin position="210"/>
        <end position="227"/>
    </location>
</feature>
<evidence type="ECO:0000256" key="4">
    <source>
        <dbReference type="ARBA" id="ARBA00022989"/>
    </source>
</evidence>
<evidence type="ECO:0000256" key="3">
    <source>
        <dbReference type="ARBA" id="ARBA00022692"/>
    </source>
</evidence>
<evidence type="ECO:0000259" key="7">
    <source>
        <dbReference type="Pfam" id="PF00482"/>
    </source>
</evidence>
<gene>
    <name evidence="8" type="ORF">CBW46_005270</name>
</gene>
<accession>A0A2W1NRN2</accession>
<keyword evidence="4 6" id="KW-1133">Transmembrane helix</keyword>
<keyword evidence="9" id="KW-1185">Reference proteome</keyword>
<feature type="transmembrane region" description="Helical" evidence="6">
    <location>
        <begin position="233"/>
        <end position="255"/>
    </location>
</feature>
<reference evidence="8" key="1">
    <citation type="submission" date="2018-06" db="EMBL/GenBank/DDBJ databases">
        <title>Paenibacillus xerothermodurans sp. nov. an extremely dry heat resistant spore forming bacterium isolated from the soil of Cape Canaveral, Florida.</title>
        <authorList>
            <person name="Seuylemezian A."/>
            <person name="Kaur N."/>
            <person name="Patil P."/>
            <person name="Patil P."/>
            <person name="Mayilraj S."/>
            <person name="Vaishampayan P."/>
        </authorList>
    </citation>
    <scope>NUCLEOTIDE SEQUENCE [LARGE SCALE GENOMIC DNA]</scope>
    <source>
        <strain evidence="8">ATCC 27380</strain>
    </source>
</reference>
<dbReference type="OrthoDB" id="9796142at2"/>
<proteinExistence type="predicted"/>
<evidence type="ECO:0000313" key="8">
    <source>
        <dbReference type="EMBL" id="PZE22195.1"/>
    </source>
</evidence>
<evidence type="ECO:0000256" key="1">
    <source>
        <dbReference type="ARBA" id="ARBA00004651"/>
    </source>
</evidence>
<comment type="caution">
    <text evidence="8">The sequence shown here is derived from an EMBL/GenBank/DDBJ whole genome shotgun (WGS) entry which is preliminary data.</text>
</comment>
<dbReference type="PANTHER" id="PTHR35007">
    <property type="entry name" value="INTEGRAL MEMBRANE PROTEIN-RELATED"/>
    <property type="match status" value="1"/>
</dbReference>
<keyword evidence="2" id="KW-1003">Cell membrane</keyword>
<dbReference type="Proteomes" id="UP000214746">
    <property type="component" value="Unassembled WGS sequence"/>
</dbReference>
<evidence type="ECO:0000256" key="5">
    <source>
        <dbReference type="ARBA" id="ARBA00023136"/>
    </source>
</evidence>
<organism evidence="8 9">
    <name type="scientific">Paenibacillus xerothermodurans</name>
    <dbReference type="NCBI Taxonomy" id="1977292"/>
    <lineage>
        <taxon>Bacteria</taxon>
        <taxon>Bacillati</taxon>
        <taxon>Bacillota</taxon>
        <taxon>Bacilli</taxon>
        <taxon>Bacillales</taxon>
        <taxon>Paenibacillaceae</taxon>
        <taxon>Paenibacillus</taxon>
    </lineage>
</organism>
<feature type="domain" description="Type II secretion system protein GspF" evidence="7">
    <location>
        <begin position="92"/>
        <end position="222"/>
    </location>
</feature>